<evidence type="ECO:0000313" key="8">
    <source>
        <dbReference type="Proteomes" id="UP000819052"/>
    </source>
</evidence>
<evidence type="ECO:0000256" key="5">
    <source>
        <dbReference type="SAM" id="Phobius"/>
    </source>
</evidence>
<dbReference type="PRINTS" id="PR00260">
    <property type="entry name" value="CHEMTRNSDUCR"/>
</dbReference>
<comment type="caution">
    <text evidence="7">The sequence shown here is derived from an EMBL/GenBank/DDBJ whole genome shotgun (WGS) entry which is preliminary data.</text>
</comment>
<proteinExistence type="inferred from homology"/>
<dbReference type="Gene3D" id="1.10.287.950">
    <property type="entry name" value="Methyl-accepting chemotaxis protein"/>
    <property type="match status" value="1"/>
</dbReference>
<dbReference type="InterPro" id="IPR004090">
    <property type="entry name" value="Chemotax_Me-accpt_rcpt"/>
</dbReference>
<protein>
    <submittedName>
        <fullName evidence="7">Methyl-accepting chemotaxis protein</fullName>
    </submittedName>
</protein>
<evidence type="ECO:0000259" key="6">
    <source>
        <dbReference type="PROSITE" id="PS50111"/>
    </source>
</evidence>
<dbReference type="Pfam" id="PF00015">
    <property type="entry name" value="MCPsignal"/>
    <property type="match status" value="1"/>
</dbReference>
<dbReference type="PANTHER" id="PTHR43531">
    <property type="entry name" value="PROTEIN ICFG"/>
    <property type="match status" value="1"/>
</dbReference>
<gene>
    <name evidence="7" type="ORF">F1609_25160</name>
</gene>
<dbReference type="SMART" id="SM00283">
    <property type="entry name" value="MA"/>
    <property type="match status" value="1"/>
</dbReference>
<evidence type="ECO:0000256" key="3">
    <source>
        <dbReference type="PROSITE-ProRule" id="PRU00284"/>
    </source>
</evidence>
<dbReference type="InterPro" id="IPR051310">
    <property type="entry name" value="MCP_chemotaxis"/>
</dbReference>
<keyword evidence="5" id="KW-0472">Membrane</keyword>
<evidence type="ECO:0000256" key="4">
    <source>
        <dbReference type="SAM" id="MobiDB-lite"/>
    </source>
</evidence>
<dbReference type="EMBL" id="VVIW01000019">
    <property type="protein sequence ID" value="NHZ43436.1"/>
    <property type="molecule type" value="Genomic_DNA"/>
</dbReference>
<accession>A0ABX0M895</accession>
<dbReference type="PROSITE" id="PS50111">
    <property type="entry name" value="CHEMOTAXIS_TRANSDUC_2"/>
    <property type="match status" value="1"/>
</dbReference>
<dbReference type="Proteomes" id="UP000819052">
    <property type="component" value="Unassembled WGS sequence"/>
</dbReference>
<evidence type="ECO:0000313" key="7">
    <source>
        <dbReference type="EMBL" id="NHZ43436.1"/>
    </source>
</evidence>
<sequence>MLARLSTLSQDTSPEGKRAAAEFAIGPVAAQANVTDGHLATLAKRKETTSAEAATVSRTRYQRGRALMLGLTIGSLALGLALGWLITRRLTRQLGGEPAYAARMAGAIAAGELAGAIAIRPGDTSSLLHAMETMRAALAGIVIEVRSGTDTIATASAQIAAGNLDLSSRTEEQASSLEETASSMEQLTSTVKQNADNARDANQLALSASHVAGRGGVVVGEVVRTMASINDSSRKIVDIIGVIDGIAFQTNILALNAAVEAARAGEQGRGFAVVASEVRNLAQRSAAAAKEIKTLINDSVDKVDAGARLVDQAGVTMAEIVESITRVTGIMSGIASASMEQTAGIEQVNMAISQMDEVTQQNAALVEQAAAAAAAMQEQAATLAQVVGVFRLGNEHATRAAAPGRRATARTPPRMALAAAAAQE</sequence>
<comment type="similarity">
    <text evidence="2">Belongs to the methyl-accepting chemotaxis (MCP) protein family.</text>
</comment>
<keyword evidence="3" id="KW-0807">Transducer</keyword>
<dbReference type="SUPFAM" id="SSF58104">
    <property type="entry name" value="Methyl-accepting chemotaxis protein (MCP) signaling domain"/>
    <property type="match status" value="1"/>
</dbReference>
<feature type="transmembrane region" description="Helical" evidence="5">
    <location>
        <begin position="66"/>
        <end position="86"/>
    </location>
</feature>
<evidence type="ECO:0000256" key="2">
    <source>
        <dbReference type="ARBA" id="ARBA00029447"/>
    </source>
</evidence>
<feature type="region of interest" description="Disordered" evidence="4">
    <location>
        <begin position="401"/>
        <end position="424"/>
    </location>
</feature>
<name>A0ABX0M895_9BURK</name>
<keyword evidence="5" id="KW-0812">Transmembrane</keyword>
<organism evidence="7 8">
    <name type="scientific">Massilia aquatica</name>
    <dbReference type="NCBI Taxonomy" id="2609000"/>
    <lineage>
        <taxon>Bacteria</taxon>
        <taxon>Pseudomonadati</taxon>
        <taxon>Pseudomonadota</taxon>
        <taxon>Betaproteobacteria</taxon>
        <taxon>Burkholderiales</taxon>
        <taxon>Oxalobacteraceae</taxon>
        <taxon>Telluria group</taxon>
        <taxon>Massilia</taxon>
    </lineage>
</organism>
<evidence type="ECO:0000256" key="1">
    <source>
        <dbReference type="ARBA" id="ARBA00022481"/>
    </source>
</evidence>
<keyword evidence="8" id="KW-1185">Reference proteome</keyword>
<reference evidence="7 8" key="1">
    <citation type="submission" date="2019-09" db="EMBL/GenBank/DDBJ databases">
        <title>Taxonomy of Antarctic Massilia spp.: description of Massilia rubra sp. nov., Massilia aquatica sp. nov., Massilia mucilaginosa sp. nov., Massilia frigida sp. nov. isolated from streams, lakes and regoliths.</title>
        <authorList>
            <person name="Holochova P."/>
            <person name="Sedlacek I."/>
            <person name="Kralova S."/>
            <person name="Maslanova I."/>
            <person name="Busse H.-J."/>
            <person name="Stankova E."/>
            <person name="Vrbovska V."/>
            <person name="Kovarovic V."/>
            <person name="Bartak M."/>
            <person name="Svec P."/>
            <person name="Pantucek R."/>
        </authorList>
    </citation>
    <scope>NUCLEOTIDE SEQUENCE [LARGE SCALE GENOMIC DNA]</scope>
    <source>
        <strain evidence="7 8">CCM 8693</strain>
    </source>
</reference>
<keyword evidence="1" id="KW-0488">Methylation</keyword>
<dbReference type="PANTHER" id="PTHR43531:SF14">
    <property type="entry name" value="METHYL-ACCEPTING CHEMOTAXIS PROTEIN I-RELATED"/>
    <property type="match status" value="1"/>
</dbReference>
<dbReference type="InterPro" id="IPR004089">
    <property type="entry name" value="MCPsignal_dom"/>
</dbReference>
<keyword evidence="5" id="KW-1133">Transmembrane helix</keyword>
<feature type="domain" description="Methyl-accepting transducer" evidence="6">
    <location>
        <begin position="148"/>
        <end position="377"/>
    </location>
</feature>
<dbReference type="CDD" id="cd11386">
    <property type="entry name" value="MCP_signal"/>
    <property type="match status" value="1"/>
</dbReference>